<evidence type="ECO:0000256" key="1">
    <source>
        <dbReference type="SAM" id="Phobius"/>
    </source>
</evidence>
<gene>
    <name evidence="2" type="ORF">GTA08_BOTSDO03621</name>
</gene>
<organism evidence="2 3">
    <name type="scientific">Botryosphaeria dothidea</name>
    <dbReference type="NCBI Taxonomy" id="55169"/>
    <lineage>
        <taxon>Eukaryota</taxon>
        <taxon>Fungi</taxon>
        <taxon>Dikarya</taxon>
        <taxon>Ascomycota</taxon>
        <taxon>Pezizomycotina</taxon>
        <taxon>Dothideomycetes</taxon>
        <taxon>Dothideomycetes incertae sedis</taxon>
        <taxon>Botryosphaeriales</taxon>
        <taxon>Botryosphaeriaceae</taxon>
        <taxon>Botryosphaeria</taxon>
    </lineage>
</organism>
<evidence type="ECO:0000313" key="3">
    <source>
        <dbReference type="Proteomes" id="UP000572817"/>
    </source>
</evidence>
<dbReference type="EMBL" id="WWBZ02000022">
    <property type="protein sequence ID" value="KAF4308625.1"/>
    <property type="molecule type" value="Genomic_DNA"/>
</dbReference>
<accession>A0A8H4IW78</accession>
<keyword evidence="1" id="KW-1133">Transmembrane helix</keyword>
<dbReference type="Proteomes" id="UP000572817">
    <property type="component" value="Unassembled WGS sequence"/>
</dbReference>
<keyword evidence="1" id="KW-0812">Transmembrane</keyword>
<feature type="transmembrane region" description="Helical" evidence="1">
    <location>
        <begin position="68"/>
        <end position="89"/>
    </location>
</feature>
<sequence>MKINPRCSIILFDDTDANPATMNVRHMGPVKRKDALKNDMLDILIFAFTFGGLTFLLPYSWVSGAPRVVLFAIWALFAGIWLLIFCWIVEMVRRLQGLAL</sequence>
<feature type="transmembrane region" description="Helical" evidence="1">
    <location>
        <begin position="41"/>
        <end position="62"/>
    </location>
</feature>
<protein>
    <submittedName>
        <fullName evidence="2">Uncharacterized protein</fullName>
    </submittedName>
</protein>
<dbReference type="AlphaFoldDB" id="A0A8H4IW78"/>
<keyword evidence="3" id="KW-1185">Reference proteome</keyword>
<reference evidence="2" key="1">
    <citation type="submission" date="2020-04" db="EMBL/GenBank/DDBJ databases">
        <title>Genome Assembly and Annotation of Botryosphaeria dothidea sdau 11-99, a Latent Pathogen of Apple Fruit Ring Rot in China.</title>
        <authorList>
            <person name="Yu C."/>
            <person name="Diao Y."/>
            <person name="Lu Q."/>
            <person name="Zhao J."/>
            <person name="Cui S."/>
            <person name="Peng C."/>
            <person name="He B."/>
            <person name="Liu H."/>
        </authorList>
    </citation>
    <scope>NUCLEOTIDE SEQUENCE [LARGE SCALE GENOMIC DNA]</scope>
    <source>
        <strain evidence="2">Sdau11-99</strain>
    </source>
</reference>
<comment type="caution">
    <text evidence="2">The sequence shown here is derived from an EMBL/GenBank/DDBJ whole genome shotgun (WGS) entry which is preliminary data.</text>
</comment>
<name>A0A8H4IW78_9PEZI</name>
<proteinExistence type="predicted"/>
<evidence type="ECO:0000313" key="2">
    <source>
        <dbReference type="EMBL" id="KAF4308625.1"/>
    </source>
</evidence>
<keyword evidence="1" id="KW-0472">Membrane</keyword>